<dbReference type="Proteomes" id="UP000294830">
    <property type="component" value="Unassembled WGS sequence"/>
</dbReference>
<sequence length="278" mass="31930">MKKIGLIAFTLTLSLAALAQGKKATSADVERFFKSTTSVLIFNENKMVDLSLKDNLTKHWKVTPLKYVDSTEFENLRTDAKNSFLGITEVRYSNDKRENPYYFLALSVGGNAANYADMPDLGFIPFGTTLDEALDNMYMLPTLLDFLQMHVQNLKMIPGILEESLRFYNKNVEELANKTILICKDDVTSGVSPERMDKKNKNEIRFVSREEIVKAVEERRPNTVVSFLVCPKGEVTARCYKMLFGTDDAKLYFYGYHKTNKLQKNGFTRWDIERIARY</sequence>
<accession>A0A4R2EFB3</accession>
<keyword evidence="1" id="KW-0732">Signal</keyword>
<name>A0A4R2EFB3_9BACT</name>
<reference evidence="2 3" key="1">
    <citation type="submission" date="2019-03" db="EMBL/GenBank/DDBJ databases">
        <title>Genomic Encyclopedia of Archaeal and Bacterial Type Strains, Phase II (KMG-II): from individual species to whole genera.</title>
        <authorList>
            <person name="Goeker M."/>
        </authorList>
    </citation>
    <scope>NUCLEOTIDE SEQUENCE [LARGE SCALE GENOMIC DNA]</scope>
    <source>
        <strain evidence="2 3">RL-C</strain>
    </source>
</reference>
<dbReference type="OrthoDB" id="1093741at2"/>
<comment type="caution">
    <text evidence="2">The sequence shown here is derived from an EMBL/GenBank/DDBJ whole genome shotgun (WGS) entry which is preliminary data.</text>
</comment>
<organism evidence="2 3">
    <name type="scientific">Acetobacteroides hydrogenigenes</name>
    <dbReference type="NCBI Taxonomy" id="979970"/>
    <lineage>
        <taxon>Bacteria</taxon>
        <taxon>Pseudomonadati</taxon>
        <taxon>Bacteroidota</taxon>
        <taxon>Bacteroidia</taxon>
        <taxon>Bacteroidales</taxon>
        <taxon>Rikenellaceae</taxon>
        <taxon>Acetobacteroides</taxon>
    </lineage>
</organism>
<feature type="chain" id="PRO_5020651330" evidence="1">
    <location>
        <begin position="20"/>
        <end position="278"/>
    </location>
</feature>
<protein>
    <submittedName>
        <fullName evidence="2">Uncharacterized protein</fullName>
    </submittedName>
</protein>
<feature type="signal peptide" evidence="1">
    <location>
        <begin position="1"/>
        <end position="19"/>
    </location>
</feature>
<evidence type="ECO:0000256" key="1">
    <source>
        <dbReference type="SAM" id="SignalP"/>
    </source>
</evidence>
<proteinExistence type="predicted"/>
<evidence type="ECO:0000313" key="2">
    <source>
        <dbReference type="EMBL" id="TCN66805.1"/>
    </source>
</evidence>
<keyword evidence="3" id="KW-1185">Reference proteome</keyword>
<dbReference type="AlphaFoldDB" id="A0A4R2EFB3"/>
<dbReference type="RefSeq" id="WP_131839489.1">
    <property type="nucleotide sequence ID" value="NZ_SLWB01000008.1"/>
</dbReference>
<dbReference type="EMBL" id="SLWB01000008">
    <property type="protein sequence ID" value="TCN66805.1"/>
    <property type="molecule type" value="Genomic_DNA"/>
</dbReference>
<evidence type="ECO:0000313" key="3">
    <source>
        <dbReference type="Proteomes" id="UP000294830"/>
    </source>
</evidence>
<gene>
    <name evidence="2" type="ORF">CLV25_108148</name>
</gene>